<reference evidence="2 3" key="1">
    <citation type="submission" date="2018-08" db="EMBL/GenBank/DDBJ databases">
        <title>Neisseria animalis ATCC 49930 complete genome.</title>
        <authorList>
            <person name="Veseli I.A."/>
            <person name="Mascarenhas dos Santos A.C."/>
            <person name="Buttler R."/>
            <person name="Pombert J.-F."/>
        </authorList>
    </citation>
    <scope>NUCLEOTIDE SEQUENCE [LARGE SCALE GENOMIC DNA]</scope>
    <source>
        <strain evidence="2 3">ATCC 49930</strain>
    </source>
</reference>
<name>A0A5P3MV51_NEIAN</name>
<dbReference type="Gene3D" id="3.40.630.30">
    <property type="match status" value="1"/>
</dbReference>
<evidence type="ECO:0000313" key="2">
    <source>
        <dbReference type="EMBL" id="QEY24651.1"/>
    </source>
</evidence>
<dbReference type="GO" id="GO:0016740">
    <property type="term" value="F:transferase activity"/>
    <property type="evidence" value="ECO:0007669"/>
    <property type="project" value="UniProtKB-KW"/>
</dbReference>
<dbReference type="CDD" id="cd04301">
    <property type="entry name" value="NAT_SF"/>
    <property type="match status" value="1"/>
</dbReference>
<feature type="domain" description="N-acetyltransferase" evidence="1">
    <location>
        <begin position="1"/>
        <end position="55"/>
    </location>
</feature>
<protein>
    <submittedName>
        <fullName evidence="2">N-acetyltransferase</fullName>
    </submittedName>
</protein>
<organism evidence="2 3">
    <name type="scientific">Neisseria animalis</name>
    <dbReference type="NCBI Taxonomy" id="492"/>
    <lineage>
        <taxon>Bacteria</taxon>
        <taxon>Pseudomonadati</taxon>
        <taxon>Pseudomonadota</taxon>
        <taxon>Betaproteobacteria</taxon>
        <taxon>Neisseriales</taxon>
        <taxon>Neisseriaceae</taxon>
        <taxon>Neisseria</taxon>
    </lineage>
</organism>
<dbReference type="Proteomes" id="UP000325536">
    <property type="component" value="Chromosome"/>
</dbReference>
<evidence type="ECO:0000313" key="3">
    <source>
        <dbReference type="Proteomes" id="UP000325536"/>
    </source>
</evidence>
<dbReference type="InterPro" id="IPR045057">
    <property type="entry name" value="Gcn5-rel_NAT"/>
</dbReference>
<dbReference type="PROSITE" id="PS51729">
    <property type="entry name" value="GNAT_YJDJ"/>
    <property type="match status" value="1"/>
</dbReference>
<dbReference type="OrthoDB" id="9813275at2"/>
<keyword evidence="2" id="KW-0808">Transferase</keyword>
<sequence length="55" mass="5860">MDITHTGVNPAYQGRGLARVLVEAAMAEAEQSGWTMAASCDYAHGVLARVGRLQK</sequence>
<dbReference type="RefSeq" id="WP_123794762.1">
    <property type="nucleotide sequence ID" value="NZ_CP031699.1"/>
</dbReference>
<evidence type="ECO:0000259" key="1">
    <source>
        <dbReference type="PROSITE" id="PS51729"/>
    </source>
</evidence>
<dbReference type="SUPFAM" id="SSF55729">
    <property type="entry name" value="Acyl-CoA N-acyltransferases (Nat)"/>
    <property type="match status" value="1"/>
</dbReference>
<dbReference type="PANTHER" id="PTHR31435">
    <property type="entry name" value="PROTEIN NATD1"/>
    <property type="match status" value="1"/>
</dbReference>
<proteinExistence type="predicted"/>
<keyword evidence="3" id="KW-1185">Reference proteome</keyword>
<dbReference type="KEGG" id="naq:D0T90_09385"/>
<dbReference type="EMBL" id="CP031699">
    <property type="protein sequence ID" value="QEY24651.1"/>
    <property type="molecule type" value="Genomic_DNA"/>
</dbReference>
<accession>A0A5P3MV51</accession>
<dbReference type="InterPro" id="IPR031165">
    <property type="entry name" value="GNAT_YJDJ"/>
</dbReference>
<dbReference type="Pfam" id="PF14542">
    <property type="entry name" value="Acetyltransf_CG"/>
    <property type="match status" value="1"/>
</dbReference>
<gene>
    <name evidence="2" type="ORF">D0T90_09385</name>
</gene>
<dbReference type="InterPro" id="IPR016181">
    <property type="entry name" value="Acyl_CoA_acyltransferase"/>
</dbReference>
<dbReference type="AlphaFoldDB" id="A0A5P3MV51"/>
<dbReference type="PANTHER" id="PTHR31435:SF9">
    <property type="entry name" value="PROTEIN NATD1"/>
    <property type="match status" value="1"/>
</dbReference>